<protein>
    <submittedName>
        <fullName evidence="2">TfoX/Sxy family protein</fullName>
    </submittedName>
</protein>
<gene>
    <name evidence="2" type="ORF">GCM10010403_05680</name>
</gene>
<evidence type="ECO:0000313" key="2">
    <source>
        <dbReference type="EMBL" id="GAA2319434.1"/>
    </source>
</evidence>
<comment type="caution">
    <text evidence="2">The sequence shown here is derived from an EMBL/GenBank/DDBJ whole genome shotgun (WGS) entry which is preliminary data.</text>
</comment>
<dbReference type="Gene3D" id="3.30.1460.30">
    <property type="entry name" value="YgaC/TfoX-N like chaperone"/>
    <property type="match status" value="1"/>
</dbReference>
<organism evidence="2 3">
    <name type="scientific">Glycomyces rutgersensis</name>
    <dbReference type="NCBI Taxonomy" id="58115"/>
    <lineage>
        <taxon>Bacteria</taxon>
        <taxon>Bacillati</taxon>
        <taxon>Actinomycetota</taxon>
        <taxon>Actinomycetes</taxon>
        <taxon>Glycomycetales</taxon>
        <taxon>Glycomycetaceae</taxon>
        <taxon>Glycomyces</taxon>
    </lineage>
</organism>
<evidence type="ECO:0000259" key="1">
    <source>
        <dbReference type="Pfam" id="PF04993"/>
    </source>
</evidence>
<proteinExistence type="predicted"/>
<dbReference type="Proteomes" id="UP001501584">
    <property type="component" value="Unassembled WGS sequence"/>
</dbReference>
<dbReference type="SUPFAM" id="SSF159894">
    <property type="entry name" value="YgaC/TfoX-N like"/>
    <property type="match status" value="1"/>
</dbReference>
<evidence type="ECO:0000313" key="3">
    <source>
        <dbReference type="Proteomes" id="UP001501584"/>
    </source>
</evidence>
<dbReference type="InterPro" id="IPR007076">
    <property type="entry name" value="TfoX_N"/>
</dbReference>
<name>A0ABN3F6W5_9ACTN</name>
<sequence>MWQPGRMAYDEALADRVREIIDNRPYVTEKKMFGGLGFLANGNMAFAALGHGGAMARVDKDEYEALLEEPGAVEMVMHDHPMRGWIRLDDEVTGSEERLREWVERGLSYAESLPPK</sequence>
<reference evidence="2 3" key="1">
    <citation type="journal article" date="2019" name="Int. J. Syst. Evol. Microbiol.">
        <title>The Global Catalogue of Microorganisms (GCM) 10K type strain sequencing project: providing services to taxonomists for standard genome sequencing and annotation.</title>
        <authorList>
            <consortium name="The Broad Institute Genomics Platform"/>
            <consortium name="The Broad Institute Genome Sequencing Center for Infectious Disease"/>
            <person name="Wu L."/>
            <person name="Ma J."/>
        </authorList>
    </citation>
    <scope>NUCLEOTIDE SEQUENCE [LARGE SCALE GENOMIC DNA]</scope>
    <source>
        <strain evidence="2 3">JCM 6238</strain>
    </source>
</reference>
<accession>A0ABN3F6W5</accession>
<dbReference type="EMBL" id="BAAASX010000001">
    <property type="protein sequence ID" value="GAA2319434.1"/>
    <property type="molecule type" value="Genomic_DNA"/>
</dbReference>
<dbReference type="Pfam" id="PF04993">
    <property type="entry name" value="TfoX_N"/>
    <property type="match status" value="1"/>
</dbReference>
<feature type="domain" description="TfoX N-terminal" evidence="1">
    <location>
        <begin position="25"/>
        <end position="108"/>
    </location>
</feature>
<keyword evidence="3" id="KW-1185">Reference proteome</keyword>